<dbReference type="InterPro" id="IPR019692">
    <property type="entry name" value="CFP-6_PH"/>
</dbReference>
<feature type="compositionally biased region" description="Polar residues" evidence="1">
    <location>
        <begin position="1"/>
        <end position="10"/>
    </location>
</feature>
<dbReference type="Pfam" id="PF10756">
    <property type="entry name" value="bPH_6"/>
    <property type="match status" value="1"/>
</dbReference>
<keyword evidence="5" id="KW-1185">Reference proteome</keyword>
<proteinExistence type="predicted"/>
<keyword evidence="2" id="KW-0812">Transmembrane</keyword>
<comment type="caution">
    <text evidence="4">The sequence shown here is derived from an EMBL/GenBank/DDBJ whole genome shotgun (WGS) entry which is preliminary data.</text>
</comment>
<evidence type="ECO:0000259" key="3">
    <source>
        <dbReference type="Pfam" id="PF10756"/>
    </source>
</evidence>
<dbReference type="Proteomes" id="UP000305792">
    <property type="component" value="Unassembled WGS sequence"/>
</dbReference>
<dbReference type="OrthoDB" id="3405416at2"/>
<dbReference type="RefSeq" id="WP_136530582.1">
    <property type="nucleotide sequence ID" value="NZ_STGX01000011.1"/>
</dbReference>
<feature type="compositionally biased region" description="Low complexity" evidence="1">
    <location>
        <begin position="18"/>
        <end position="36"/>
    </location>
</feature>
<dbReference type="EMBL" id="STGX01000011">
    <property type="protein sequence ID" value="THV27239.1"/>
    <property type="molecule type" value="Genomic_DNA"/>
</dbReference>
<feature type="region of interest" description="Disordered" evidence="1">
    <location>
        <begin position="1"/>
        <end position="40"/>
    </location>
</feature>
<feature type="transmembrane region" description="Helical" evidence="2">
    <location>
        <begin position="74"/>
        <end position="98"/>
    </location>
</feature>
<evidence type="ECO:0000256" key="1">
    <source>
        <dbReference type="SAM" id="MobiDB-lite"/>
    </source>
</evidence>
<dbReference type="AlphaFoldDB" id="A0A4S8PG04"/>
<keyword evidence="2" id="KW-1133">Transmembrane helix</keyword>
<protein>
    <recommendedName>
        <fullName evidence="3">Low molecular weight protein antigen 6 PH domain-containing protein</fullName>
    </recommendedName>
</protein>
<reference evidence="4 5" key="1">
    <citation type="journal article" date="2018" name="Int. J. Syst. Evol. Microbiol.">
        <title>Glycomyces paridis sp. nov., isolated from the medicinal plant Paris polyphylla.</title>
        <authorList>
            <person name="Fang X.M."/>
            <person name="Bai J.L."/>
            <person name="Su J."/>
            <person name="Zhao L.L."/>
            <person name="Liu H.Y."/>
            <person name="Ma B.P."/>
            <person name="Zhang Y.Q."/>
            <person name="Yu L.Y."/>
        </authorList>
    </citation>
    <scope>NUCLEOTIDE SEQUENCE [LARGE SCALE GENOMIC DNA]</scope>
    <source>
        <strain evidence="4 5">CPCC 204357</strain>
    </source>
</reference>
<feature type="domain" description="Low molecular weight protein antigen 6 PH" evidence="3">
    <location>
        <begin position="100"/>
        <end position="140"/>
    </location>
</feature>
<feature type="transmembrane region" description="Helical" evidence="2">
    <location>
        <begin position="48"/>
        <end position="68"/>
    </location>
</feature>
<gene>
    <name evidence="4" type="ORF">E9998_15370</name>
</gene>
<name>A0A4S8PG04_9ACTN</name>
<evidence type="ECO:0000313" key="4">
    <source>
        <dbReference type="EMBL" id="THV27239.1"/>
    </source>
</evidence>
<accession>A0A4S8PG04</accession>
<organism evidence="4 5">
    <name type="scientific">Glycomyces paridis</name>
    <dbReference type="NCBI Taxonomy" id="2126555"/>
    <lineage>
        <taxon>Bacteria</taxon>
        <taxon>Bacillati</taxon>
        <taxon>Actinomycetota</taxon>
        <taxon>Actinomycetes</taxon>
        <taxon>Glycomycetales</taxon>
        <taxon>Glycomycetaceae</taxon>
        <taxon>Glycomyces</taxon>
    </lineage>
</organism>
<sequence length="168" mass="17734">MTTAGPETSNDAPDRPVPDSASPDSASPDSASSNRAAPRRRLRVRRSAAITGAAFVAWLTVAPLALALMVEQPVWGAVSAVLGAVLLCAPVAISIWAWRSGIDVTAEGIAVRGMFTSRVIEWEHIDGFATGDDGVAAILDDQSQVRLDPLKPENLPQVLRIGGQELRD</sequence>
<evidence type="ECO:0000313" key="5">
    <source>
        <dbReference type="Proteomes" id="UP000305792"/>
    </source>
</evidence>
<keyword evidence="2" id="KW-0472">Membrane</keyword>
<evidence type="ECO:0000256" key="2">
    <source>
        <dbReference type="SAM" id="Phobius"/>
    </source>
</evidence>